<dbReference type="PROSITE" id="PS50280">
    <property type="entry name" value="SET"/>
    <property type="match status" value="1"/>
</dbReference>
<organism evidence="2 3">
    <name type="scientific">Toxocara canis</name>
    <name type="common">Canine roundworm</name>
    <dbReference type="NCBI Taxonomy" id="6265"/>
    <lineage>
        <taxon>Eukaryota</taxon>
        <taxon>Metazoa</taxon>
        <taxon>Ecdysozoa</taxon>
        <taxon>Nematoda</taxon>
        <taxon>Chromadorea</taxon>
        <taxon>Rhabditida</taxon>
        <taxon>Spirurina</taxon>
        <taxon>Ascaridomorpha</taxon>
        <taxon>Ascaridoidea</taxon>
        <taxon>Toxocaridae</taxon>
        <taxon>Toxocara</taxon>
    </lineage>
</organism>
<keyword evidence="3" id="KW-1185">Reference proteome</keyword>
<dbReference type="PANTHER" id="PTHR13271">
    <property type="entry name" value="UNCHARACTERIZED PUTATIVE METHYLTRANSFERASE"/>
    <property type="match status" value="1"/>
</dbReference>
<dbReference type="Gene3D" id="3.90.1410.10">
    <property type="entry name" value="set domain protein methyltransferase, domain 1"/>
    <property type="match status" value="1"/>
</dbReference>
<dbReference type="InterPro" id="IPR001214">
    <property type="entry name" value="SET_dom"/>
</dbReference>
<feature type="domain" description="SET" evidence="1">
    <location>
        <begin position="88"/>
        <end position="180"/>
    </location>
</feature>
<comment type="caution">
    <text evidence="2">The sequence shown here is derived from an EMBL/GenBank/DDBJ whole genome shotgun (WGS) entry which is preliminary data.</text>
</comment>
<dbReference type="InterPro" id="IPR046341">
    <property type="entry name" value="SET_dom_sf"/>
</dbReference>
<evidence type="ECO:0000313" key="3">
    <source>
        <dbReference type="Proteomes" id="UP000031036"/>
    </source>
</evidence>
<dbReference type="PANTHER" id="PTHR13271:SF151">
    <property type="entry name" value="SET DOMAIN-CONTAINING PROTEIN 4"/>
    <property type="match status" value="1"/>
</dbReference>
<dbReference type="OMA" id="CSILLME"/>
<dbReference type="Proteomes" id="UP000031036">
    <property type="component" value="Unassembled WGS sequence"/>
</dbReference>
<accession>A0A0B2VN37</accession>
<sequence>MITAGMVAELPQYKEVLERGRLQPFEVLVMFFLTEQPYSSSWASYLSVLPSTFSTPAFTESTLNADCLPPSVRNLWVNQQTELKTMFEKMCCLLTSTPSWERFLWAWHVVNTRCIFVENRPHPLVDNSNGDTIAVIPLVDMLNHSTNNQGLALWDSVNGCYKVIATRVVLEGDQLFVCYGGHSNGRLWIDYGFTLPENIYNKVNIDYGWWFFGSDHSSELFSSYGLCILCSIRSRWSEFVYEHDEEGSSELVIAILKKLLENLRRKMDIAPEKFRWLWQEQISLLSECVKNA</sequence>
<dbReference type="OrthoDB" id="341421at2759"/>
<dbReference type="AlphaFoldDB" id="A0A0B2VN37"/>
<name>A0A0B2VN37_TOXCA</name>
<dbReference type="EMBL" id="JPKZ01000885">
    <property type="protein sequence ID" value="KHN84936.1"/>
    <property type="molecule type" value="Genomic_DNA"/>
</dbReference>
<dbReference type="InterPro" id="IPR050600">
    <property type="entry name" value="SETD3_SETD6_MTase"/>
</dbReference>
<gene>
    <name evidence="2" type="primary">Setd4</name>
    <name evidence="2" type="ORF">Tcan_16138</name>
</gene>
<reference evidence="2 3" key="1">
    <citation type="submission" date="2014-11" db="EMBL/GenBank/DDBJ databases">
        <title>Genetic blueprint of the zoonotic pathogen Toxocara canis.</title>
        <authorList>
            <person name="Zhu X.-Q."/>
            <person name="Korhonen P.K."/>
            <person name="Cai H."/>
            <person name="Young N.D."/>
            <person name="Nejsum P."/>
            <person name="von Samson-Himmelstjerna G."/>
            <person name="Boag P.R."/>
            <person name="Tan P."/>
            <person name="Li Q."/>
            <person name="Min J."/>
            <person name="Yang Y."/>
            <person name="Wang X."/>
            <person name="Fang X."/>
            <person name="Hall R.S."/>
            <person name="Hofmann A."/>
            <person name="Sternberg P.W."/>
            <person name="Jex A.R."/>
            <person name="Gasser R.B."/>
        </authorList>
    </citation>
    <scope>NUCLEOTIDE SEQUENCE [LARGE SCALE GENOMIC DNA]</scope>
    <source>
        <strain evidence="2">PN_DK_2014</strain>
    </source>
</reference>
<evidence type="ECO:0000259" key="1">
    <source>
        <dbReference type="PROSITE" id="PS50280"/>
    </source>
</evidence>
<proteinExistence type="predicted"/>
<evidence type="ECO:0000313" key="2">
    <source>
        <dbReference type="EMBL" id="KHN84936.1"/>
    </source>
</evidence>
<protein>
    <submittedName>
        <fullName evidence="2">SET domain-containing protein 4</fullName>
    </submittedName>
</protein>
<dbReference type="STRING" id="6265.A0A0B2VN37"/>
<dbReference type="GO" id="GO:0016279">
    <property type="term" value="F:protein-lysine N-methyltransferase activity"/>
    <property type="evidence" value="ECO:0007669"/>
    <property type="project" value="TreeGrafter"/>
</dbReference>
<dbReference type="SUPFAM" id="SSF82199">
    <property type="entry name" value="SET domain"/>
    <property type="match status" value="1"/>
</dbReference>